<gene>
    <name evidence="1" type="ORF">SAMN05421812_110183</name>
</gene>
<name>A0A239NTC7_9ACTN</name>
<sequence length="167" mass="18565">MAIPHTLVLAVAILTLLCLPAIVAAIVCADELIERATRAVRQARLERRERRAISRLDRSIGEVEIELELPGVDDEQDRPTIEQIAADLQRLGRQRLGIAQRSAIWQTAVLRAYDEQLGLACACLGVTQHLSELVGVDLEIERVRVEGELQACGMTLPTAEAERREQR</sequence>
<protein>
    <submittedName>
        <fullName evidence="1">Uncharacterized protein</fullName>
    </submittedName>
</protein>
<accession>A0A239NTC7</accession>
<keyword evidence="2" id="KW-1185">Reference proteome</keyword>
<dbReference type="EMBL" id="FZPH01000010">
    <property type="protein sequence ID" value="SNT57703.1"/>
    <property type="molecule type" value="Genomic_DNA"/>
</dbReference>
<dbReference type="AlphaFoldDB" id="A0A239NTC7"/>
<evidence type="ECO:0000313" key="2">
    <source>
        <dbReference type="Proteomes" id="UP000198362"/>
    </source>
</evidence>
<organism evidence="1 2">
    <name type="scientific">Asanoa hainanensis</name>
    <dbReference type="NCBI Taxonomy" id="560556"/>
    <lineage>
        <taxon>Bacteria</taxon>
        <taxon>Bacillati</taxon>
        <taxon>Actinomycetota</taxon>
        <taxon>Actinomycetes</taxon>
        <taxon>Micromonosporales</taxon>
        <taxon>Micromonosporaceae</taxon>
        <taxon>Asanoa</taxon>
    </lineage>
</organism>
<evidence type="ECO:0000313" key="1">
    <source>
        <dbReference type="EMBL" id="SNT57703.1"/>
    </source>
</evidence>
<reference evidence="1 2" key="1">
    <citation type="submission" date="2017-06" db="EMBL/GenBank/DDBJ databases">
        <authorList>
            <person name="Kim H.J."/>
            <person name="Triplett B.A."/>
        </authorList>
    </citation>
    <scope>NUCLEOTIDE SEQUENCE [LARGE SCALE GENOMIC DNA]</scope>
    <source>
        <strain evidence="1 2">CGMCC 4.5593</strain>
    </source>
</reference>
<proteinExistence type="predicted"/>
<dbReference type="RefSeq" id="WP_425426839.1">
    <property type="nucleotide sequence ID" value="NZ_FZPH01000010.1"/>
</dbReference>
<dbReference type="Proteomes" id="UP000198362">
    <property type="component" value="Unassembled WGS sequence"/>
</dbReference>